<protein>
    <submittedName>
        <fullName evidence="1">DUF769 domain-containing protein</fullName>
    </submittedName>
</protein>
<name>A0AAJ5QZX3_XYLFS</name>
<reference evidence="1" key="2">
    <citation type="submission" date="2022-10" db="EMBL/GenBank/DDBJ databases">
        <authorList>
            <person name="Landa B."/>
            <person name="Arias-Giraldo L.F."/>
            <person name="Roman-Ecija M."/>
            <person name="Velasco-Amo M.P."/>
            <person name="De La Fuente L."/>
            <person name="Marco-Noales E."/>
            <person name="Moralejo E."/>
        </authorList>
    </citation>
    <scope>NUCLEOTIDE SEQUENCE</scope>
    <source>
        <strain evidence="1">CFBP8073</strain>
    </source>
</reference>
<reference evidence="1" key="1">
    <citation type="journal article" date="2022" name="Phytopathology">
        <title>Complete circularized genome resources of seven strains of Xylella fastidiosa subsp. fastidiosa using hybrid assembly reveals unknown plasmids.</title>
        <authorList>
            <person name="Velasco-Amo M.D.P."/>
            <person name="Arias-Giraldo L.F.F."/>
            <person name="Ecija M.R."/>
            <person name="De La Fuente L."/>
            <person name="Marco-Noales E."/>
            <person name="Moralejo E."/>
            <person name="Navas-Cort J.A."/>
            <person name="Landa B.B."/>
        </authorList>
    </citation>
    <scope>NUCLEOTIDE SEQUENCE</scope>
    <source>
        <strain evidence="1">CFBP8073</strain>
    </source>
</reference>
<organism evidence="1 2">
    <name type="scientific">Xylella fastidiosa subsp. fastidiosa</name>
    <dbReference type="NCBI Taxonomy" id="644356"/>
    <lineage>
        <taxon>Bacteria</taxon>
        <taxon>Pseudomonadati</taxon>
        <taxon>Pseudomonadota</taxon>
        <taxon>Gammaproteobacteria</taxon>
        <taxon>Lysobacterales</taxon>
        <taxon>Lysobacteraceae</taxon>
        <taxon>Xylella</taxon>
    </lineage>
</organism>
<accession>A0AAJ5QZX3</accession>
<proteinExistence type="predicted"/>
<gene>
    <name evidence="1" type="ORF">OK117_06730</name>
</gene>
<evidence type="ECO:0000313" key="1">
    <source>
        <dbReference type="EMBL" id="WCF27358.1"/>
    </source>
</evidence>
<dbReference type="Proteomes" id="UP001211513">
    <property type="component" value="Chromosome"/>
</dbReference>
<dbReference type="AlphaFoldDB" id="A0AAJ5QZX3"/>
<dbReference type="EMBL" id="CP109886">
    <property type="protein sequence ID" value="WCF27358.1"/>
    <property type="molecule type" value="Genomic_DNA"/>
</dbReference>
<sequence>MVDKKNPRNELLIAGVEVKATPRGSVGGSNKSGTTKVFDSQALTDAQIKDYAQQLTGGVPLKQTSRPGVYMAELSDGTKVTLRSVSSSDQVTKARWTIDIRDNPSLRGVTKERVELKFR</sequence>
<dbReference type="RefSeq" id="WP_058565140.1">
    <property type="nucleotide sequence ID" value="NZ_CP109886.1"/>
</dbReference>
<evidence type="ECO:0000313" key="2">
    <source>
        <dbReference type="Proteomes" id="UP001211513"/>
    </source>
</evidence>